<name>A0A0B2W1Q7_TOXCA</name>
<dbReference type="PANTHER" id="PTHR46520:SF1">
    <property type="entry name" value="SERINE BETA-LACTAMASE-LIKE PROTEIN LACTB, MITOCHONDRIAL"/>
    <property type="match status" value="1"/>
</dbReference>
<accession>A0A0B2W1Q7</accession>
<dbReference type="Gene3D" id="3.40.710.10">
    <property type="entry name" value="DD-peptidase/beta-lactamase superfamily"/>
    <property type="match status" value="1"/>
</dbReference>
<dbReference type="GO" id="GO:0019216">
    <property type="term" value="P:regulation of lipid metabolic process"/>
    <property type="evidence" value="ECO:0007669"/>
    <property type="project" value="TreeGrafter"/>
</dbReference>
<feature type="signal peptide" evidence="1">
    <location>
        <begin position="1"/>
        <end position="18"/>
    </location>
</feature>
<reference evidence="3 4" key="1">
    <citation type="submission" date="2014-11" db="EMBL/GenBank/DDBJ databases">
        <title>Genetic blueprint of the zoonotic pathogen Toxocara canis.</title>
        <authorList>
            <person name="Zhu X.-Q."/>
            <person name="Korhonen P.K."/>
            <person name="Cai H."/>
            <person name="Young N.D."/>
            <person name="Nejsum P."/>
            <person name="von Samson-Himmelstjerna G."/>
            <person name="Boag P.R."/>
            <person name="Tan P."/>
            <person name="Li Q."/>
            <person name="Min J."/>
            <person name="Yang Y."/>
            <person name="Wang X."/>
            <person name="Fang X."/>
            <person name="Hall R.S."/>
            <person name="Hofmann A."/>
            <person name="Sternberg P.W."/>
            <person name="Jex A.R."/>
            <person name="Gasser R.B."/>
        </authorList>
    </citation>
    <scope>NUCLEOTIDE SEQUENCE [LARGE SCALE GENOMIC DNA]</scope>
    <source>
        <strain evidence="3">PN_DK_2014</strain>
    </source>
</reference>
<dbReference type="Proteomes" id="UP000031036">
    <property type="component" value="Unassembled WGS sequence"/>
</dbReference>
<dbReference type="GO" id="GO:0008233">
    <property type="term" value="F:peptidase activity"/>
    <property type="evidence" value="ECO:0007669"/>
    <property type="project" value="TreeGrafter"/>
</dbReference>
<keyword evidence="1" id="KW-0732">Signal</keyword>
<evidence type="ECO:0000256" key="1">
    <source>
        <dbReference type="SAM" id="SignalP"/>
    </source>
</evidence>
<dbReference type="Pfam" id="PF00144">
    <property type="entry name" value="Beta-lactamase"/>
    <property type="match status" value="1"/>
</dbReference>
<proteinExistence type="predicted"/>
<feature type="chain" id="PRO_5002096424" evidence="1">
    <location>
        <begin position="19"/>
        <end position="424"/>
    </location>
</feature>
<organism evidence="3 4">
    <name type="scientific">Toxocara canis</name>
    <name type="common">Canine roundworm</name>
    <dbReference type="NCBI Taxonomy" id="6265"/>
    <lineage>
        <taxon>Eukaryota</taxon>
        <taxon>Metazoa</taxon>
        <taxon>Ecdysozoa</taxon>
        <taxon>Nematoda</taxon>
        <taxon>Chromadorea</taxon>
        <taxon>Rhabditida</taxon>
        <taxon>Spirurina</taxon>
        <taxon>Ascaridomorpha</taxon>
        <taxon>Ascaridoidea</taxon>
        <taxon>Toxocaridae</taxon>
        <taxon>Toxocara</taxon>
    </lineage>
</organism>
<dbReference type="AlphaFoldDB" id="A0A0B2W1Q7"/>
<evidence type="ECO:0000259" key="2">
    <source>
        <dbReference type="Pfam" id="PF00144"/>
    </source>
</evidence>
<dbReference type="GO" id="GO:0005739">
    <property type="term" value="C:mitochondrion"/>
    <property type="evidence" value="ECO:0007669"/>
    <property type="project" value="TreeGrafter"/>
</dbReference>
<feature type="domain" description="Beta-lactamase-related" evidence="2">
    <location>
        <begin position="54"/>
        <end position="405"/>
    </location>
</feature>
<dbReference type="PANTHER" id="PTHR46520">
    <property type="entry name" value="SERINE BETA-LACTAMASE-LIKE PROTEIN LACTB, MITOCHONDRIAL"/>
    <property type="match status" value="1"/>
</dbReference>
<keyword evidence="4" id="KW-1185">Reference proteome</keyword>
<sequence>MSWRRLIAPLSVAGVALANSAIDNNNRSQHAERSELAVKRDKATRVIHRFLVCSGAPGLSIGVSVNGRRVWADGFGLADVEQAVPCSAETVMRIASISKTITAAIAARLVQDGKLDLDANVQKYLPDYPKKEFEGKPVDITVRQLLCHTSGIRHYRKEDREEIEVDDNNNEKEEIATPEFLSNKPYRRVEKALEMFKNDALVSKPGSEFNYTTHGYTLLSAILEKAADMPFQTQAKRLFRELGMNHSLLDDNRSITAHRTRYYYRDRHHNLKNAPEVDNSYKWAGGGLLSNVNDLLIFANAMLYSFHCSRLNGASNEPAEPPLLQPEAIKTFWKGEIDGKHGFRYGLGWYKSENNQVYGGGNGWTRNGFWMHTGAAVGASSILLVKPSFNATGLKGVCVAILVNLHDCRQLTNLALEIAEIFSE</sequence>
<dbReference type="InterPro" id="IPR001466">
    <property type="entry name" value="Beta-lactam-related"/>
</dbReference>
<dbReference type="EMBL" id="JPKZ01000483">
    <property type="protein sequence ID" value="KHN87100.1"/>
    <property type="molecule type" value="Genomic_DNA"/>
</dbReference>
<protein>
    <submittedName>
        <fullName evidence="3">Serine beta-lactamase-like protein LACTB, mitochondrial</fullName>
    </submittedName>
</protein>
<dbReference type="SUPFAM" id="SSF56601">
    <property type="entry name" value="beta-lactamase/transpeptidase-like"/>
    <property type="match status" value="1"/>
</dbReference>
<evidence type="ECO:0000313" key="4">
    <source>
        <dbReference type="Proteomes" id="UP000031036"/>
    </source>
</evidence>
<dbReference type="InterPro" id="IPR052794">
    <property type="entry name" value="Mito_Ser_Protease_LACTB"/>
</dbReference>
<comment type="caution">
    <text evidence="3">The sequence shown here is derived from an EMBL/GenBank/DDBJ whole genome shotgun (WGS) entry which is preliminary data.</text>
</comment>
<dbReference type="OrthoDB" id="5946976at2759"/>
<gene>
    <name evidence="3" type="primary">LACTB</name>
    <name evidence="3" type="ORF">Tcan_13252</name>
</gene>
<dbReference type="InterPro" id="IPR012338">
    <property type="entry name" value="Beta-lactam/transpept-like"/>
</dbReference>
<evidence type="ECO:0000313" key="3">
    <source>
        <dbReference type="EMBL" id="KHN87100.1"/>
    </source>
</evidence>
<dbReference type="STRING" id="6265.A0A0B2W1Q7"/>
<dbReference type="GO" id="GO:0006508">
    <property type="term" value="P:proteolysis"/>
    <property type="evidence" value="ECO:0007669"/>
    <property type="project" value="TreeGrafter"/>
</dbReference>
<dbReference type="OMA" id="GLENTPW"/>